<dbReference type="SUPFAM" id="SSF46894">
    <property type="entry name" value="C-terminal effector domain of the bipartite response regulators"/>
    <property type="match status" value="1"/>
</dbReference>
<protein>
    <recommendedName>
        <fullName evidence="3">OmpR/PhoB-type domain-containing protein</fullName>
    </recommendedName>
</protein>
<evidence type="ECO:0000256" key="1">
    <source>
        <dbReference type="ARBA" id="ARBA00023125"/>
    </source>
</evidence>
<dbReference type="AlphaFoldDB" id="E6PUG9"/>
<reference evidence="4" key="1">
    <citation type="submission" date="2009-10" db="EMBL/GenBank/DDBJ databases">
        <title>Diversity of trophic interactions inside an arsenic-rich microbial ecosystem.</title>
        <authorList>
            <person name="Bertin P.N."/>
            <person name="Heinrich-Salmeron A."/>
            <person name="Pelletier E."/>
            <person name="Goulhen-Chollet F."/>
            <person name="Arsene-Ploetze F."/>
            <person name="Gallien S."/>
            <person name="Calteau A."/>
            <person name="Vallenet D."/>
            <person name="Casiot C."/>
            <person name="Chane-Woon-Ming B."/>
            <person name="Giloteaux L."/>
            <person name="Barakat M."/>
            <person name="Bonnefoy V."/>
            <person name="Bruneel O."/>
            <person name="Chandler M."/>
            <person name="Cleiss J."/>
            <person name="Duran R."/>
            <person name="Elbaz-Poulichet F."/>
            <person name="Fonknechten N."/>
            <person name="Lauga B."/>
            <person name="Mornico D."/>
            <person name="Ortet P."/>
            <person name="Schaeffer C."/>
            <person name="Siguier P."/>
            <person name="Alexander Thil Smith A."/>
            <person name="Van Dorsselaer A."/>
            <person name="Weissenbach J."/>
            <person name="Medigue C."/>
            <person name="Le Paslier D."/>
        </authorList>
    </citation>
    <scope>NUCLEOTIDE SEQUENCE</scope>
</reference>
<organism evidence="4">
    <name type="scientific">mine drainage metagenome</name>
    <dbReference type="NCBI Taxonomy" id="410659"/>
    <lineage>
        <taxon>unclassified sequences</taxon>
        <taxon>metagenomes</taxon>
        <taxon>ecological metagenomes</taxon>
    </lineage>
</organism>
<accession>E6PUG9</accession>
<dbReference type="Pfam" id="PF00486">
    <property type="entry name" value="Trans_reg_C"/>
    <property type="match status" value="1"/>
</dbReference>
<dbReference type="CDD" id="cd00383">
    <property type="entry name" value="trans_reg_C"/>
    <property type="match status" value="1"/>
</dbReference>
<dbReference type="EMBL" id="CABM01000056">
    <property type="protein sequence ID" value="CBH98576.1"/>
    <property type="molecule type" value="Genomic_DNA"/>
</dbReference>
<feature type="compositionally biased region" description="Low complexity" evidence="2">
    <location>
        <begin position="33"/>
        <end position="45"/>
    </location>
</feature>
<dbReference type="PROSITE" id="PS51755">
    <property type="entry name" value="OMPR_PHOB"/>
    <property type="match status" value="1"/>
</dbReference>
<dbReference type="GO" id="GO:0006355">
    <property type="term" value="P:regulation of DNA-templated transcription"/>
    <property type="evidence" value="ECO:0007669"/>
    <property type="project" value="InterPro"/>
</dbReference>
<feature type="region of interest" description="Disordered" evidence="2">
    <location>
        <begin position="22"/>
        <end position="45"/>
    </location>
</feature>
<feature type="compositionally biased region" description="Basic residues" evidence="2">
    <location>
        <begin position="22"/>
        <end position="31"/>
    </location>
</feature>
<keyword evidence="1" id="KW-0238">DNA-binding</keyword>
<evidence type="ECO:0000313" key="4">
    <source>
        <dbReference type="EMBL" id="CBH98576.1"/>
    </source>
</evidence>
<dbReference type="Gene3D" id="1.10.10.10">
    <property type="entry name" value="Winged helix-like DNA-binding domain superfamily/Winged helix DNA-binding domain"/>
    <property type="match status" value="1"/>
</dbReference>
<comment type="caution">
    <text evidence="4">The sequence shown here is derived from an EMBL/GenBank/DDBJ whole genome shotgun (WGS) entry which is preliminary data.</text>
</comment>
<dbReference type="GO" id="GO:0003677">
    <property type="term" value="F:DNA binding"/>
    <property type="evidence" value="ECO:0007669"/>
    <property type="project" value="UniProtKB-KW"/>
</dbReference>
<dbReference type="InterPro" id="IPR001867">
    <property type="entry name" value="OmpR/PhoB-type_DNA-bd"/>
</dbReference>
<evidence type="ECO:0000259" key="3">
    <source>
        <dbReference type="PROSITE" id="PS51755"/>
    </source>
</evidence>
<dbReference type="InterPro" id="IPR016032">
    <property type="entry name" value="Sig_transdc_resp-reg_C-effctor"/>
</dbReference>
<dbReference type="InterPro" id="IPR036388">
    <property type="entry name" value="WH-like_DNA-bd_sf"/>
</dbReference>
<name>E6PUG9_9ZZZZ</name>
<evidence type="ECO:0000256" key="2">
    <source>
        <dbReference type="SAM" id="MobiDB-lite"/>
    </source>
</evidence>
<dbReference type="GO" id="GO:0000160">
    <property type="term" value="P:phosphorelay signal transduction system"/>
    <property type="evidence" value="ECO:0007669"/>
    <property type="project" value="InterPro"/>
</dbReference>
<feature type="domain" description="OmpR/PhoB-type" evidence="3">
    <location>
        <begin position="56"/>
        <end position="143"/>
    </location>
</feature>
<sequence>MATASTSSATFAAGAALRSSCCRRARPRPPRWPRSTRVPTTTSASPLAWPSCWRGCEPLRFGRVELDMVRRLVNRDGEDLRLTVMEYRLLCALASRPGLVLTHRQLLREVWGPGYVEHGHCLRIDMGRLRHKRKTTRPARATC</sequence>
<gene>
    <name evidence="4" type="ORF">CARN2_4057</name>
</gene>
<proteinExistence type="predicted"/>